<feature type="chain" id="PRO_5010383161" description="Lipoprotein" evidence="1">
    <location>
        <begin position="22"/>
        <end position="148"/>
    </location>
</feature>
<reference evidence="2 3" key="1">
    <citation type="journal article" date="2012" name="Int. J. Syst. Evol. Microbiol.">
        <title>Flammeovirga pacifica sp. nov., isolated from deep-sea sediment.</title>
        <authorList>
            <person name="Xu H."/>
            <person name="Fu Y."/>
            <person name="Yang N."/>
            <person name="Ding Z."/>
            <person name="Lai Q."/>
            <person name="Zeng R."/>
        </authorList>
    </citation>
    <scope>NUCLEOTIDE SEQUENCE [LARGE SCALE GENOMIC DNA]</scope>
    <source>
        <strain evidence="3">DSM 24597 / LMG 26175 / WPAGA1</strain>
    </source>
</reference>
<proteinExistence type="predicted"/>
<keyword evidence="3" id="KW-1185">Reference proteome</keyword>
<feature type="signal peptide" evidence="1">
    <location>
        <begin position="1"/>
        <end position="21"/>
    </location>
</feature>
<name>A0A1S1YSH2_FLAPC</name>
<keyword evidence="1" id="KW-0732">Signal</keyword>
<dbReference type="EMBL" id="JRYR02000002">
    <property type="protein sequence ID" value="OHX63982.1"/>
    <property type="molecule type" value="Genomic_DNA"/>
</dbReference>
<sequence>MKNLFLLVVLSSLLFSSCNTQESCNDPNALNSEITKSNDGNCRYTNVIFYAGSNKIGGNANTIDRIEIYQLTMDNEELIGTISQLEPEIEAPIGCSDAQNSIRKELNSGNETRFTIKYYYTNGSSENGGTHVFKAVSDVECLIQNLTL</sequence>
<protein>
    <recommendedName>
        <fullName evidence="4">Lipoprotein</fullName>
    </recommendedName>
</protein>
<evidence type="ECO:0000256" key="1">
    <source>
        <dbReference type="SAM" id="SignalP"/>
    </source>
</evidence>
<dbReference type="RefSeq" id="WP_044217981.1">
    <property type="nucleotide sequence ID" value="NZ_JRYR02000002.1"/>
</dbReference>
<gene>
    <name evidence="2" type="ORF">NH26_20440</name>
</gene>
<comment type="caution">
    <text evidence="2">The sequence shown here is derived from an EMBL/GenBank/DDBJ whole genome shotgun (WGS) entry which is preliminary data.</text>
</comment>
<organism evidence="2 3">
    <name type="scientific">Flammeovirga pacifica</name>
    <dbReference type="NCBI Taxonomy" id="915059"/>
    <lineage>
        <taxon>Bacteria</taxon>
        <taxon>Pseudomonadati</taxon>
        <taxon>Bacteroidota</taxon>
        <taxon>Cytophagia</taxon>
        <taxon>Cytophagales</taxon>
        <taxon>Flammeovirgaceae</taxon>
        <taxon>Flammeovirga</taxon>
    </lineage>
</organism>
<dbReference type="AlphaFoldDB" id="A0A1S1YSH2"/>
<evidence type="ECO:0000313" key="2">
    <source>
        <dbReference type="EMBL" id="OHX63982.1"/>
    </source>
</evidence>
<dbReference type="STRING" id="915059.NH26_20440"/>
<evidence type="ECO:0000313" key="3">
    <source>
        <dbReference type="Proteomes" id="UP000179797"/>
    </source>
</evidence>
<dbReference type="PROSITE" id="PS51257">
    <property type="entry name" value="PROKAR_LIPOPROTEIN"/>
    <property type="match status" value="1"/>
</dbReference>
<evidence type="ECO:0008006" key="4">
    <source>
        <dbReference type="Google" id="ProtNLM"/>
    </source>
</evidence>
<dbReference type="OrthoDB" id="9839835at2"/>
<accession>A0A1S1YSH2</accession>
<dbReference type="Proteomes" id="UP000179797">
    <property type="component" value="Unassembled WGS sequence"/>
</dbReference>